<feature type="region of interest" description="Disordered" evidence="6">
    <location>
        <begin position="1"/>
        <end position="36"/>
    </location>
</feature>
<keyword evidence="4" id="KW-0539">Nucleus</keyword>
<feature type="region of interest" description="Disordered" evidence="6">
    <location>
        <begin position="76"/>
        <end position="95"/>
    </location>
</feature>
<dbReference type="AlphaFoldDB" id="A0A8K0MQT0"/>
<dbReference type="OrthoDB" id="47276at2759"/>
<protein>
    <submittedName>
        <fullName evidence="7">Uncharacterized protein</fullName>
    </submittedName>
</protein>
<keyword evidence="3" id="KW-0804">Transcription</keyword>
<proteinExistence type="inferred from homology"/>
<evidence type="ECO:0000313" key="8">
    <source>
        <dbReference type="Proteomes" id="UP000796880"/>
    </source>
</evidence>
<name>A0A8K0MQT0_9ROSA</name>
<comment type="caution">
    <text evidence="5">Lacks conserved residue(s) required for the propagation of feature annotation.</text>
</comment>
<comment type="similarity">
    <text evidence="5">Belongs to the GRAS family.</text>
</comment>
<evidence type="ECO:0000256" key="4">
    <source>
        <dbReference type="ARBA" id="ARBA00023242"/>
    </source>
</evidence>
<organism evidence="7 8">
    <name type="scientific">Rhamnella rubrinervis</name>
    <dbReference type="NCBI Taxonomy" id="2594499"/>
    <lineage>
        <taxon>Eukaryota</taxon>
        <taxon>Viridiplantae</taxon>
        <taxon>Streptophyta</taxon>
        <taxon>Embryophyta</taxon>
        <taxon>Tracheophyta</taxon>
        <taxon>Spermatophyta</taxon>
        <taxon>Magnoliopsida</taxon>
        <taxon>eudicotyledons</taxon>
        <taxon>Gunneridae</taxon>
        <taxon>Pentapetalae</taxon>
        <taxon>rosids</taxon>
        <taxon>fabids</taxon>
        <taxon>Rosales</taxon>
        <taxon>Rhamnaceae</taxon>
        <taxon>rhamnoid group</taxon>
        <taxon>Rhamneae</taxon>
        <taxon>Rhamnella</taxon>
    </lineage>
</organism>
<evidence type="ECO:0000256" key="3">
    <source>
        <dbReference type="ARBA" id="ARBA00023163"/>
    </source>
</evidence>
<dbReference type="PROSITE" id="PS50985">
    <property type="entry name" value="GRAS"/>
    <property type="match status" value="1"/>
</dbReference>
<feature type="region of interest" description="Disordered" evidence="6">
    <location>
        <begin position="272"/>
        <end position="296"/>
    </location>
</feature>
<dbReference type="InterPro" id="IPR005202">
    <property type="entry name" value="TF_GRAS"/>
</dbReference>
<dbReference type="Pfam" id="PF03514">
    <property type="entry name" value="GRAS"/>
    <property type="match status" value="1"/>
</dbReference>
<evidence type="ECO:0000256" key="2">
    <source>
        <dbReference type="ARBA" id="ARBA00023015"/>
    </source>
</evidence>
<feature type="region of interest" description="Disordered" evidence="6">
    <location>
        <begin position="206"/>
        <end position="228"/>
    </location>
</feature>
<feature type="region of interest" description="VHIID" evidence="5">
    <location>
        <begin position="384"/>
        <end position="449"/>
    </location>
</feature>
<dbReference type="EMBL" id="VOIH02000002">
    <property type="protein sequence ID" value="KAF3454684.1"/>
    <property type="molecule type" value="Genomic_DNA"/>
</dbReference>
<keyword evidence="2" id="KW-0805">Transcription regulation</keyword>
<keyword evidence="8" id="KW-1185">Reference proteome</keyword>
<feature type="short sequence motif" description="VHIID" evidence="5">
    <location>
        <begin position="415"/>
        <end position="419"/>
    </location>
</feature>
<comment type="subcellular location">
    <subcellularLocation>
        <location evidence="1">Nucleus</location>
    </subcellularLocation>
</comment>
<feature type="region of interest" description="Leucine repeat II (LRII)" evidence="5">
    <location>
        <begin position="465"/>
        <end position="497"/>
    </location>
</feature>
<evidence type="ECO:0000313" key="7">
    <source>
        <dbReference type="EMBL" id="KAF3454684.1"/>
    </source>
</evidence>
<reference evidence="7" key="1">
    <citation type="submission" date="2020-03" db="EMBL/GenBank/DDBJ databases">
        <title>A high-quality chromosome-level genome assembly of a woody plant with both climbing and erect habits, Rhamnella rubrinervis.</title>
        <authorList>
            <person name="Lu Z."/>
            <person name="Yang Y."/>
            <person name="Zhu X."/>
            <person name="Sun Y."/>
        </authorList>
    </citation>
    <scope>NUCLEOTIDE SEQUENCE</scope>
    <source>
        <strain evidence="7">BYM</strain>
        <tissue evidence="7">Leaf</tissue>
    </source>
</reference>
<dbReference type="PANTHER" id="PTHR31636">
    <property type="entry name" value="OSJNBA0084A10.13 PROTEIN-RELATED"/>
    <property type="match status" value="1"/>
</dbReference>
<sequence length="680" mass="76305">MEEPSNSPTDSHHASDSSPSLSSASEGDSADTSDTSNMVLKYISEMLMEEDREGKPWMLQDSFALQAAEKSFYDVLGQKYPPSPNPSSHPGAYQSADKLDDHIHQRICSGKGTVGASSNGVYHQGGYESSNFQTSFIEPQVGTPLVPNSFSDIQATGYFRRGTGEASSLVFPNTQSEIVDVERNQMSKSAGHGKIKENVVGMAEEEGYNSSNGSTAKKSHQREHGGDNLEWRSNKYSAVYRDDCHELEEMFDKVLLYHGDNDEANALRGYSHVGGNGKLQHKKQRKGSGKTTGYKKQNSKEEDVVDLWTLLTQCAQAAASYDQRTATKLLNQIREHSSVNGDATQRVAHYFANGLEARLAGIGTPSFSPHVSIMTSSADILRAYQLYVTACPFKRMSNFFANRTILKLSKKARTIHIIDFGILHGFQWPCLIQHLSQRAGGPPKLRITGIEVPQPGFRPLDRVEETGRRLENYCKRFNVPAEFKVVAQKWETIRVEDLNINRDEFTVVNCLGRLKHTADETVMINNPRDTVLKLMRSINPDVFIGGFINGTFNSPFFVTRFREALFHFYSLFDMLEASVPRDNAPRMLFESAIYGREIMNVIGCEGTERVVRPETYKQWQARITKAGFKQMQPNQEIVEKIKSMVTLGYHKDFVVDEQGQWLLQGWKGRTIVALSCWKPA</sequence>
<feature type="compositionally biased region" description="Low complexity" evidence="6">
    <location>
        <begin position="16"/>
        <end position="27"/>
    </location>
</feature>
<feature type="region of interest" description="Leucine repeat I (LRI)" evidence="5">
    <location>
        <begin position="305"/>
        <end position="365"/>
    </location>
</feature>
<feature type="compositionally biased region" description="Basic residues" evidence="6">
    <location>
        <begin position="279"/>
        <end position="288"/>
    </location>
</feature>
<evidence type="ECO:0000256" key="5">
    <source>
        <dbReference type="PROSITE-ProRule" id="PRU01191"/>
    </source>
</evidence>
<dbReference type="GO" id="GO:0005634">
    <property type="term" value="C:nucleus"/>
    <property type="evidence" value="ECO:0007669"/>
    <property type="project" value="UniProtKB-SubCell"/>
</dbReference>
<comment type="caution">
    <text evidence="7">The sequence shown here is derived from an EMBL/GenBank/DDBJ whole genome shotgun (WGS) entry which is preliminary data.</text>
</comment>
<gene>
    <name evidence="7" type="ORF">FNV43_RR05132</name>
</gene>
<evidence type="ECO:0000256" key="6">
    <source>
        <dbReference type="SAM" id="MobiDB-lite"/>
    </source>
</evidence>
<dbReference type="Proteomes" id="UP000796880">
    <property type="component" value="Unassembled WGS sequence"/>
</dbReference>
<feature type="region of interest" description="SAW" evidence="5">
    <location>
        <begin position="603"/>
        <end position="678"/>
    </location>
</feature>
<evidence type="ECO:0000256" key="1">
    <source>
        <dbReference type="ARBA" id="ARBA00004123"/>
    </source>
</evidence>
<accession>A0A8K0MQT0</accession>